<dbReference type="NCBIfam" id="TIGR00785">
    <property type="entry name" value="dass"/>
    <property type="match status" value="1"/>
</dbReference>
<evidence type="ECO:0000256" key="1">
    <source>
        <dbReference type="ARBA" id="ARBA00004141"/>
    </source>
</evidence>
<evidence type="ECO:0000313" key="10">
    <source>
        <dbReference type="Proteomes" id="UP000245283"/>
    </source>
</evidence>
<dbReference type="InterPro" id="IPR001898">
    <property type="entry name" value="SLC13A/DASS"/>
</dbReference>
<comment type="subcellular location">
    <subcellularLocation>
        <location evidence="1">Membrane</location>
        <topology evidence="1">Multi-pass membrane protein</topology>
    </subcellularLocation>
</comment>
<evidence type="ECO:0000256" key="2">
    <source>
        <dbReference type="ARBA" id="ARBA00006772"/>
    </source>
</evidence>
<feature type="transmembrane region" description="Helical" evidence="8">
    <location>
        <begin position="274"/>
        <end position="291"/>
    </location>
</feature>
<reference evidence="10" key="1">
    <citation type="submission" date="2018-05" db="EMBL/GenBank/DDBJ databases">
        <authorList>
            <person name="Li Y."/>
        </authorList>
    </citation>
    <scope>NUCLEOTIDE SEQUENCE [LARGE SCALE GENOMIC DNA]</scope>
    <source>
        <strain evidence="10">sk1b4</strain>
    </source>
</reference>
<dbReference type="EMBL" id="QETB01000001">
    <property type="protein sequence ID" value="PWF27747.1"/>
    <property type="molecule type" value="Genomic_DNA"/>
</dbReference>
<feature type="transmembrane region" description="Helical" evidence="8">
    <location>
        <begin position="20"/>
        <end position="46"/>
    </location>
</feature>
<comment type="similarity">
    <text evidence="2">Belongs to the SLC13A/DASS transporter (TC 2.A.47) family. NADC subfamily.</text>
</comment>
<feature type="transmembrane region" description="Helical" evidence="8">
    <location>
        <begin position="430"/>
        <end position="452"/>
    </location>
</feature>
<comment type="caution">
    <text evidence="9">The sequence shown here is derived from an EMBL/GenBank/DDBJ whole genome shotgun (WGS) entry which is preliminary data.</text>
</comment>
<feature type="transmembrane region" description="Helical" evidence="8">
    <location>
        <begin position="192"/>
        <end position="219"/>
    </location>
</feature>
<keyword evidence="10" id="KW-1185">Reference proteome</keyword>
<feature type="transmembrane region" description="Helical" evidence="8">
    <location>
        <begin position="58"/>
        <end position="79"/>
    </location>
</feature>
<evidence type="ECO:0000256" key="4">
    <source>
        <dbReference type="ARBA" id="ARBA00022692"/>
    </source>
</evidence>
<feature type="transmembrane region" description="Helical" evidence="8">
    <location>
        <begin position="100"/>
        <end position="118"/>
    </location>
</feature>
<sequence>MPDQAPGDYSAHRLKLTAAVASLMATWWITEAIPLFATSLLPLILFPLFHDQSFSETAAPYASGTIFLFMGGFFLAASIQKWNLHKRIALVVVKLVGAKPKMIVLGFMIATGLVTMWVSNTATAIMMLPIGLSVLRLVAGEKASLNSNFGKALMLGIAYSASTIATSSLISTPPNALLRAYLADNFDITLTFGKWLLFASPMAWAFLFIIWFVLVTFLFPPEVEEIPGGQELIARELEDLGPMSQGERRVGGVFIVAALSWLFLPTFFEEYGVTDELVAIVVATLLFLIPVKGEGRLLDGETATTIPWDILLLFGGGLALSHAFTRNGLSAWIGNLSTGIGTLPVILVVLVVTTLVMALTEMTSNTATAATFLPFMGGVAAGIGHDVMLLVVPVALASTCSFMLPHATPPNAVAYSTGYLKMGDMIKAGLIFNIIGIVLITATTLVMGPLVLGVSLS</sequence>
<dbReference type="Pfam" id="PF00939">
    <property type="entry name" value="Na_sulph_symp"/>
    <property type="match status" value="1"/>
</dbReference>
<evidence type="ECO:0000256" key="6">
    <source>
        <dbReference type="ARBA" id="ARBA00023136"/>
    </source>
</evidence>
<keyword evidence="6 8" id="KW-0472">Membrane</keyword>
<feature type="transmembrane region" description="Helical" evidence="8">
    <location>
        <begin position="336"/>
        <end position="360"/>
    </location>
</feature>
<dbReference type="GO" id="GO:1905039">
    <property type="term" value="P:carboxylic acid transmembrane transport"/>
    <property type="evidence" value="ECO:0007669"/>
    <property type="project" value="UniProtKB-ARBA"/>
</dbReference>
<keyword evidence="4 8" id="KW-0812">Transmembrane</keyword>
<dbReference type="PANTHER" id="PTHR10283">
    <property type="entry name" value="SOLUTE CARRIER FAMILY 13 MEMBER"/>
    <property type="match status" value="1"/>
</dbReference>
<evidence type="ECO:0000313" key="9">
    <source>
        <dbReference type="EMBL" id="PWF27747.1"/>
    </source>
</evidence>
<dbReference type="PANTHER" id="PTHR10283:SF82">
    <property type="entry name" value="SOLUTE CARRIER FAMILY 13 MEMBER 2"/>
    <property type="match status" value="1"/>
</dbReference>
<dbReference type="OrthoDB" id="9766267at2"/>
<feature type="transmembrane region" description="Helical" evidence="8">
    <location>
        <begin position="372"/>
        <end position="396"/>
    </location>
</feature>
<organism evidence="9 10">
    <name type="scientific">Ancrocorticia populi</name>
    <dbReference type="NCBI Taxonomy" id="2175228"/>
    <lineage>
        <taxon>Bacteria</taxon>
        <taxon>Bacillati</taxon>
        <taxon>Actinomycetota</taxon>
        <taxon>Actinomycetes</taxon>
        <taxon>Actinomycetales</taxon>
        <taxon>Actinomycetaceae</taxon>
        <taxon>Ancrocorticia</taxon>
    </lineage>
</organism>
<feature type="transmembrane region" description="Helical" evidence="8">
    <location>
        <begin position="250"/>
        <end position="268"/>
    </location>
</feature>
<dbReference type="AlphaFoldDB" id="A0A2V1KE55"/>
<dbReference type="GO" id="GO:0005886">
    <property type="term" value="C:plasma membrane"/>
    <property type="evidence" value="ECO:0007669"/>
    <property type="project" value="TreeGrafter"/>
</dbReference>
<feature type="transmembrane region" description="Helical" evidence="8">
    <location>
        <begin position="303"/>
        <end position="324"/>
    </location>
</feature>
<evidence type="ECO:0000256" key="8">
    <source>
        <dbReference type="SAM" id="Phobius"/>
    </source>
</evidence>
<protein>
    <recommendedName>
        <fullName evidence="3">Sodium-dependent dicarboxylate transporter SdcS</fullName>
    </recommendedName>
    <alternativeName>
        <fullName evidence="7">Na(+)/dicarboxylate symporter</fullName>
    </alternativeName>
</protein>
<dbReference type="Proteomes" id="UP000245283">
    <property type="component" value="Unassembled WGS sequence"/>
</dbReference>
<dbReference type="GO" id="GO:0008514">
    <property type="term" value="F:organic anion transmembrane transporter activity"/>
    <property type="evidence" value="ECO:0007669"/>
    <property type="project" value="UniProtKB-ARBA"/>
</dbReference>
<evidence type="ECO:0000256" key="3">
    <source>
        <dbReference type="ARBA" id="ARBA00020150"/>
    </source>
</evidence>
<evidence type="ECO:0000256" key="5">
    <source>
        <dbReference type="ARBA" id="ARBA00022989"/>
    </source>
</evidence>
<gene>
    <name evidence="9" type="ORF">DD236_01160</name>
</gene>
<evidence type="ECO:0000256" key="7">
    <source>
        <dbReference type="ARBA" id="ARBA00031174"/>
    </source>
</evidence>
<keyword evidence="5 8" id="KW-1133">Transmembrane helix</keyword>
<proteinExistence type="inferred from homology"/>
<accession>A0A2V1KE55</accession>
<feature type="transmembrane region" description="Helical" evidence="8">
    <location>
        <begin position="152"/>
        <end position="172"/>
    </location>
</feature>
<name>A0A2V1KE55_9ACTO</name>